<comment type="caution">
    <text evidence="2">The sequence shown here is derived from an EMBL/GenBank/DDBJ whole genome shotgun (WGS) entry which is preliminary data.</text>
</comment>
<name>A0A812JU52_SYMPI</name>
<dbReference type="EMBL" id="CAJNIZ010002858">
    <property type="protein sequence ID" value="CAE7215542.1"/>
    <property type="molecule type" value="Genomic_DNA"/>
</dbReference>
<dbReference type="InterPro" id="IPR035441">
    <property type="entry name" value="TFIIS/LEDGF_dom_sf"/>
</dbReference>
<accession>A0A812JU52</accession>
<gene>
    <name evidence="2" type="ORF">SPIL2461_LOCUS2572</name>
</gene>
<dbReference type="OrthoDB" id="433719at2759"/>
<keyword evidence="3" id="KW-1185">Reference proteome</keyword>
<feature type="region of interest" description="Disordered" evidence="1">
    <location>
        <begin position="170"/>
        <end position="193"/>
    </location>
</feature>
<protein>
    <recommendedName>
        <fullName evidence="4">TFIIS N-terminal domain-containing protein</fullName>
    </recommendedName>
</protein>
<reference evidence="2" key="1">
    <citation type="submission" date="2021-02" db="EMBL/GenBank/DDBJ databases">
        <authorList>
            <person name="Dougan E. K."/>
            <person name="Rhodes N."/>
            <person name="Thang M."/>
            <person name="Chan C."/>
        </authorList>
    </citation>
    <scope>NUCLEOTIDE SEQUENCE</scope>
</reference>
<dbReference type="Proteomes" id="UP000649617">
    <property type="component" value="Unassembled WGS sequence"/>
</dbReference>
<evidence type="ECO:0000313" key="2">
    <source>
        <dbReference type="EMBL" id="CAE7215542.1"/>
    </source>
</evidence>
<evidence type="ECO:0000313" key="3">
    <source>
        <dbReference type="Proteomes" id="UP000649617"/>
    </source>
</evidence>
<organism evidence="2 3">
    <name type="scientific">Symbiodinium pilosum</name>
    <name type="common">Dinoflagellate</name>
    <dbReference type="NCBI Taxonomy" id="2952"/>
    <lineage>
        <taxon>Eukaryota</taxon>
        <taxon>Sar</taxon>
        <taxon>Alveolata</taxon>
        <taxon>Dinophyceae</taxon>
        <taxon>Suessiales</taxon>
        <taxon>Symbiodiniaceae</taxon>
        <taxon>Symbiodinium</taxon>
    </lineage>
</organism>
<evidence type="ECO:0008006" key="4">
    <source>
        <dbReference type="Google" id="ProtNLM"/>
    </source>
</evidence>
<dbReference type="Gene3D" id="1.20.930.10">
    <property type="entry name" value="Conserved domain common to transcription factors TFIIS, elongin A, CRSP70"/>
    <property type="match status" value="1"/>
</dbReference>
<feature type="region of interest" description="Disordered" evidence="1">
    <location>
        <begin position="146"/>
        <end position="165"/>
    </location>
</feature>
<evidence type="ECO:0000256" key="1">
    <source>
        <dbReference type="SAM" id="MobiDB-lite"/>
    </source>
</evidence>
<dbReference type="AlphaFoldDB" id="A0A812JU52"/>
<dbReference type="SUPFAM" id="SSF47676">
    <property type="entry name" value="Conserved domain common to transcription factors TFIIS, elongin A, CRSP70"/>
    <property type="match status" value="1"/>
</dbReference>
<proteinExistence type="predicted"/>
<sequence>MPLKKCKRWESEATRRRRAALAKYRQGLNGKWESNAKKAIARKVKQKSLRTGPMLAQCKAVQDAYDAQNLAKAQKLVEALKEANQATLEELVPQLESLKVTGMLLRRTLIPKVLRESASKFPSIKSKVTPIIQRWRAIFVEEKQTLSKDKKEASSRPKISEKHKPQIPDVELVLPEVMRTPPPRLQKPQKKQKRITLFMKKQGEVSV</sequence>